<evidence type="ECO:0000259" key="6">
    <source>
        <dbReference type="Pfam" id="PF01694"/>
    </source>
</evidence>
<sequence>MRGRQRERSIADELKFQILILGGCVAIAWGLELFDLFVLKGGYNFGGGLDKHGIIPRTPIGLQGILFAPFLHGGLGHLIGNTIPFIVLGWLVMLRETTDFFVVSIISALVSGLGTWMFGAPGIHLGASGVIFGYLGYLLARGYFERSGFAIAMSLFVGALYGSLIWGVLPFQQGISWEGHLFGFIGGTVSAKLLADDRRSVGG</sequence>
<feature type="transmembrane region" description="Helical" evidence="5">
    <location>
        <begin position="100"/>
        <end position="117"/>
    </location>
</feature>
<dbReference type="PANTHER" id="PTHR43731:SF9">
    <property type="entry name" value="SLR1461 PROTEIN"/>
    <property type="match status" value="1"/>
</dbReference>
<evidence type="ECO:0000256" key="5">
    <source>
        <dbReference type="SAM" id="Phobius"/>
    </source>
</evidence>
<dbReference type="InterPro" id="IPR022764">
    <property type="entry name" value="Peptidase_S54_rhomboid_dom"/>
</dbReference>
<dbReference type="Gene3D" id="1.20.1540.10">
    <property type="entry name" value="Rhomboid-like"/>
    <property type="match status" value="1"/>
</dbReference>
<organism evidence="7">
    <name type="scientific">Oscillatoriales cyanobacterium SpSt-402</name>
    <dbReference type="NCBI Taxonomy" id="2282168"/>
    <lineage>
        <taxon>Bacteria</taxon>
        <taxon>Bacillati</taxon>
        <taxon>Cyanobacteriota</taxon>
        <taxon>Cyanophyceae</taxon>
        <taxon>Oscillatoriophycideae</taxon>
        <taxon>Oscillatoriales</taxon>
    </lineage>
</organism>
<keyword evidence="3 5" id="KW-1133">Transmembrane helix</keyword>
<evidence type="ECO:0000256" key="1">
    <source>
        <dbReference type="ARBA" id="ARBA00004141"/>
    </source>
</evidence>
<comment type="subcellular location">
    <subcellularLocation>
        <location evidence="1">Membrane</location>
        <topology evidence="1">Multi-pass membrane protein</topology>
    </subcellularLocation>
</comment>
<evidence type="ECO:0000256" key="4">
    <source>
        <dbReference type="ARBA" id="ARBA00023136"/>
    </source>
</evidence>
<feature type="transmembrane region" description="Helical" evidence="5">
    <location>
        <begin position="147"/>
        <end position="169"/>
    </location>
</feature>
<protein>
    <submittedName>
        <fullName evidence="7">Rhomboid family intramembrane serine protease</fullName>
    </submittedName>
</protein>
<keyword evidence="4 5" id="KW-0472">Membrane</keyword>
<gene>
    <name evidence="7" type="ORF">ENR47_06275</name>
</gene>
<dbReference type="PANTHER" id="PTHR43731">
    <property type="entry name" value="RHOMBOID PROTEASE"/>
    <property type="match status" value="1"/>
</dbReference>
<comment type="caution">
    <text evidence="7">The sequence shown here is derived from an EMBL/GenBank/DDBJ whole genome shotgun (WGS) entry which is preliminary data.</text>
</comment>
<proteinExistence type="predicted"/>
<feature type="transmembrane region" description="Helical" evidence="5">
    <location>
        <begin position="123"/>
        <end position="140"/>
    </location>
</feature>
<accession>A0A832M264</accession>
<dbReference type="EMBL" id="DSRD01000404">
    <property type="protein sequence ID" value="HGW93873.1"/>
    <property type="molecule type" value="Genomic_DNA"/>
</dbReference>
<feature type="transmembrane region" description="Helical" evidence="5">
    <location>
        <begin position="16"/>
        <end position="39"/>
    </location>
</feature>
<dbReference type="GO" id="GO:0004252">
    <property type="term" value="F:serine-type endopeptidase activity"/>
    <property type="evidence" value="ECO:0007669"/>
    <property type="project" value="InterPro"/>
</dbReference>
<evidence type="ECO:0000256" key="3">
    <source>
        <dbReference type="ARBA" id="ARBA00022989"/>
    </source>
</evidence>
<evidence type="ECO:0000313" key="7">
    <source>
        <dbReference type="EMBL" id="HGW93873.1"/>
    </source>
</evidence>
<dbReference type="GO" id="GO:0006508">
    <property type="term" value="P:proteolysis"/>
    <property type="evidence" value="ECO:0007669"/>
    <property type="project" value="UniProtKB-KW"/>
</dbReference>
<feature type="transmembrane region" description="Helical" evidence="5">
    <location>
        <begin position="75"/>
        <end position="93"/>
    </location>
</feature>
<dbReference type="AlphaFoldDB" id="A0A832M264"/>
<keyword evidence="7" id="KW-0645">Protease</keyword>
<reference evidence="7" key="1">
    <citation type="journal article" date="2020" name="mSystems">
        <title>Genome- and Community-Level Interaction Insights into Carbon Utilization and Element Cycling Functions of Hydrothermarchaeota in Hydrothermal Sediment.</title>
        <authorList>
            <person name="Zhou Z."/>
            <person name="Liu Y."/>
            <person name="Xu W."/>
            <person name="Pan J."/>
            <person name="Luo Z.H."/>
            <person name="Li M."/>
        </authorList>
    </citation>
    <scope>NUCLEOTIDE SEQUENCE [LARGE SCALE GENOMIC DNA]</scope>
    <source>
        <strain evidence="7">SpSt-402</strain>
    </source>
</reference>
<dbReference type="InterPro" id="IPR035952">
    <property type="entry name" value="Rhomboid-like_sf"/>
</dbReference>
<keyword evidence="2 5" id="KW-0812">Transmembrane</keyword>
<dbReference type="Pfam" id="PF01694">
    <property type="entry name" value="Rhomboid"/>
    <property type="match status" value="1"/>
</dbReference>
<dbReference type="SUPFAM" id="SSF144091">
    <property type="entry name" value="Rhomboid-like"/>
    <property type="match status" value="1"/>
</dbReference>
<dbReference type="GO" id="GO:0016020">
    <property type="term" value="C:membrane"/>
    <property type="evidence" value="ECO:0007669"/>
    <property type="project" value="UniProtKB-SubCell"/>
</dbReference>
<evidence type="ECO:0000256" key="2">
    <source>
        <dbReference type="ARBA" id="ARBA00022692"/>
    </source>
</evidence>
<keyword evidence="7" id="KW-0378">Hydrolase</keyword>
<name>A0A832M264_9CYAN</name>
<dbReference type="InterPro" id="IPR050925">
    <property type="entry name" value="Rhomboid_protease_S54"/>
</dbReference>
<feature type="domain" description="Peptidase S54 rhomboid" evidence="6">
    <location>
        <begin position="65"/>
        <end position="194"/>
    </location>
</feature>